<gene>
    <name evidence="1" type="ORF">T12_7586</name>
</gene>
<proteinExistence type="predicted"/>
<comment type="caution">
    <text evidence="1">The sequence shown here is derived from an EMBL/GenBank/DDBJ whole genome shotgun (WGS) entry which is preliminary data.</text>
</comment>
<dbReference type="STRING" id="990121.A0A0V0YRK6"/>
<accession>A0A0V0YRK6</accession>
<keyword evidence="2" id="KW-1185">Reference proteome</keyword>
<dbReference type="Proteomes" id="UP000054783">
    <property type="component" value="Unassembled WGS sequence"/>
</dbReference>
<name>A0A0V0YRK6_9BILA</name>
<evidence type="ECO:0000313" key="2">
    <source>
        <dbReference type="Proteomes" id="UP000054783"/>
    </source>
</evidence>
<dbReference type="EMBL" id="JYDQ01003265">
    <property type="protein sequence ID" value="KRY02967.1"/>
    <property type="molecule type" value="Genomic_DNA"/>
</dbReference>
<dbReference type="AlphaFoldDB" id="A0A0V0YRK6"/>
<organism evidence="1 2">
    <name type="scientific">Trichinella patagoniensis</name>
    <dbReference type="NCBI Taxonomy" id="990121"/>
    <lineage>
        <taxon>Eukaryota</taxon>
        <taxon>Metazoa</taxon>
        <taxon>Ecdysozoa</taxon>
        <taxon>Nematoda</taxon>
        <taxon>Enoplea</taxon>
        <taxon>Dorylaimia</taxon>
        <taxon>Trichinellida</taxon>
        <taxon>Trichinellidae</taxon>
        <taxon>Trichinella</taxon>
    </lineage>
</organism>
<evidence type="ECO:0000313" key="1">
    <source>
        <dbReference type="EMBL" id="KRY02967.1"/>
    </source>
</evidence>
<reference evidence="1 2" key="1">
    <citation type="submission" date="2015-01" db="EMBL/GenBank/DDBJ databases">
        <title>Evolution of Trichinella species and genotypes.</title>
        <authorList>
            <person name="Korhonen P.K."/>
            <person name="Edoardo P."/>
            <person name="Giuseppe L.R."/>
            <person name="Gasser R.B."/>
        </authorList>
    </citation>
    <scope>NUCLEOTIDE SEQUENCE [LARGE SCALE GENOMIC DNA]</scope>
    <source>
        <strain evidence="1">ISS2496</strain>
    </source>
</reference>
<feature type="non-terminal residue" evidence="1">
    <location>
        <position position="69"/>
    </location>
</feature>
<protein>
    <submittedName>
        <fullName evidence="1">Uncharacterized protein</fullName>
    </submittedName>
</protein>
<sequence>MAWKNRYKEKFVAANPAFTENYKCVAFTSFTITVSGFVASERAKLRELSEKNVIMYKLKFFRLGGIFSG</sequence>